<organism evidence="2 3">
    <name type="scientific">Alkalibacterium kapii</name>
    <dbReference type="NCBI Taxonomy" id="426704"/>
    <lineage>
        <taxon>Bacteria</taxon>
        <taxon>Bacillati</taxon>
        <taxon>Bacillota</taxon>
        <taxon>Bacilli</taxon>
        <taxon>Lactobacillales</taxon>
        <taxon>Carnobacteriaceae</taxon>
        <taxon>Alkalibacterium</taxon>
    </lineage>
</organism>
<dbReference type="RefSeq" id="WP_146922549.1">
    <property type="nucleotide sequence ID" value="NZ_BJUY01000001.1"/>
</dbReference>
<sequence length="106" mass="12096">MEKDEILERAKKENLFNDEAKNYKAQKGSQWGLGAATIGILIIMIIKYINDKDFIHLFTIYGVYIGFEYLGKYFANKEKTDLISSIGGLLIAIGPCLIWMVNLWSN</sequence>
<dbReference type="Pfam" id="PF20040">
    <property type="entry name" value="DUF6442"/>
    <property type="match status" value="1"/>
</dbReference>
<keyword evidence="3" id="KW-1185">Reference proteome</keyword>
<comment type="caution">
    <text evidence="2">The sequence shown here is derived from an EMBL/GenBank/DDBJ whole genome shotgun (WGS) entry which is preliminary data.</text>
</comment>
<keyword evidence="1" id="KW-1133">Transmembrane helix</keyword>
<reference evidence="2 3" key="1">
    <citation type="submission" date="2019-07" db="EMBL/GenBank/DDBJ databases">
        <title>Whole genome shotgun sequence of Alkalibacterium kapii NBRC 103247.</title>
        <authorList>
            <person name="Hosoyama A."/>
            <person name="Uohara A."/>
            <person name="Ohji S."/>
            <person name="Ichikawa N."/>
        </authorList>
    </citation>
    <scope>NUCLEOTIDE SEQUENCE [LARGE SCALE GENOMIC DNA]</scope>
    <source>
        <strain evidence="2 3">NBRC 103247</strain>
    </source>
</reference>
<evidence type="ECO:0000313" key="3">
    <source>
        <dbReference type="Proteomes" id="UP000321662"/>
    </source>
</evidence>
<evidence type="ECO:0000313" key="2">
    <source>
        <dbReference type="EMBL" id="GEK90379.1"/>
    </source>
</evidence>
<evidence type="ECO:0000256" key="1">
    <source>
        <dbReference type="SAM" id="Phobius"/>
    </source>
</evidence>
<protein>
    <submittedName>
        <fullName evidence="2">Uncharacterized protein</fullName>
    </submittedName>
</protein>
<name>A0A511AQA8_9LACT</name>
<dbReference type="EMBL" id="BJUY01000001">
    <property type="protein sequence ID" value="GEK90379.1"/>
    <property type="molecule type" value="Genomic_DNA"/>
</dbReference>
<dbReference type="OrthoDB" id="2086946at2"/>
<dbReference type="InterPro" id="IPR045620">
    <property type="entry name" value="DUF6442"/>
</dbReference>
<dbReference type="AlphaFoldDB" id="A0A511AQA8"/>
<keyword evidence="1" id="KW-0472">Membrane</keyword>
<accession>A0A511AQA8</accession>
<feature type="transmembrane region" description="Helical" evidence="1">
    <location>
        <begin position="55"/>
        <end position="75"/>
    </location>
</feature>
<gene>
    <name evidence="2" type="ORF">AKA01nite_00010</name>
</gene>
<feature type="transmembrane region" description="Helical" evidence="1">
    <location>
        <begin position="82"/>
        <end position="101"/>
    </location>
</feature>
<proteinExistence type="predicted"/>
<keyword evidence="1" id="KW-0812">Transmembrane</keyword>
<dbReference type="Proteomes" id="UP000321662">
    <property type="component" value="Unassembled WGS sequence"/>
</dbReference>
<feature type="transmembrane region" description="Helical" evidence="1">
    <location>
        <begin position="31"/>
        <end position="49"/>
    </location>
</feature>